<evidence type="ECO:0000256" key="1">
    <source>
        <dbReference type="SAM" id="MobiDB-lite"/>
    </source>
</evidence>
<dbReference type="OrthoDB" id="5397183at2759"/>
<evidence type="ECO:0000313" key="2">
    <source>
        <dbReference type="EMBL" id="KUJ12309.1"/>
    </source>
</evidence>
<feature type="compositionally biased region" description="Polar residues" evidence="1">
    <location>
        <begin position="601"/>
        <end position="610"/>
    </location>
</feature>
<gene>
    <name evidence="2" type="ORF">LY89DRAFT_785697</name>
</gene>
<dbReference type="EMBL" id="KQ947424">
    <property type="protein sequence ID" value="KUJ12309.1"/>
    <property type="molecule type" value="Genomic_DNA"/>
</dbReference>
<accession>A0A194WXA0</accession>
<feature type="region of interest" description="Disordered" evidence="1">
    <location>
        <begin position="163"/>
        <end position="205"/>
    </location>
</feature>
<name>A0A194WXA0_MOLSC</name>
<dbReference type="InParanoid" id="A0A194WXA0"/>
<dbReference type="RefSeq" id="XP_018066664.1">
    <property type="nucleotide sequence ID" value="XM_018222913.1"/>
</dbReference>
<dbReference type="GeneID" id="28832639"/>
<feature type="compositionally biased region" description="Low complexity" evidence="1">
    <location>
        <begin position="177"/>
        <end position="186"/>
    </location>
</feature>
<reference evidence="2 3" key="1">
    <citation type="submission" date="2015-10" db="EMBL/GenBank/DDBJ databases">
        <title>Full genome of DAOMC 229536 Phialocephala scopiformis, a fungal endophyte of spruce producing the potent anti-insectan compound rugulosin.</title>
        <authorList>
            <consortium name="DOE Joint Genome Institute"/>
            <person name="Walker A.K."/>
            <person name="Frasz S.L."/>
            <person name="Seifert K.A."/>
            <person name="Miller J.D."/>
            <person name="Mondo S.J."/>
            <person name="Labutti K."/>
            <person name="Lipzen A."/>
            <person name="Dockter R."/>
            <person name="Kennedy M."/>
            <person name="Grigoriev I.V."/>
            <person name="Spatafora J.W."/>
        </authorList>
    </citation>
    <scope>NUCLEOTIDE SEQUENCE [LARGE SCALE GENOMIC DNA]</scope>
    <source>
        <strain evidence="2 3">CBS 120377</strain>
    </source>
</reference>
<feature type="region of interest" description="Disordered" evidence="1">
    <location>
        <begin position="567"/>
        <end position="624"/>
    </location>
</feature>
<dbReference type="KEGG" id="psco:LY89DRAFT_785697"/>
<feature type="region of interest" description="Disordered" evidence="1">
    <location>
        <begin position="642"/>
        <end position="666"/>
    </location>
</feature>
<proteinExistence type="predicted"/>
<dbReference type="Proteomes" id="UP000070700">
    <property type="component" value="Unassembled WGS sequence"/>
</dbReference>
<feature type="region of interest" description="Disordered" evidence="1">
    <location>
        <begin position="387"/>
        <end position="409"/>
    </location>
</feature>
<evidence type="ECO:0000313" key="3">
    <source>
        <dbReference type="Proteomes" id="UP000070700"/>
    </source>
</evidence>
<protein>
    <submittedName>
        <fullName evidence="2">Uncharacterized protein</fullName>
    </submittedName>
</protein>
<feature type="region of interest" description="Disordered" evidence="1">
    <location>
        <begin position="452"/>
        <end position="516"/>
    </location>
</feature>
<sequence>MSLYRGWDRELLRRAGTEMNQVESSSDQFVQRSMSSFTPINPIAPPVQFISSQKTLHERDIYEIVEVPAERPDVVVPKKRGRAQNKGRAVSVDPLWEYVDEGDLAGQNKGGDFETTFPKRRKSASAKRASSSKAMPYTLSQFSKVDTQADSLDYKDQAGAQLTTLDSGNNKKKKAGSAKAQTTKSKMGPFKPPTITKPGASRKKDAVEDPVQTMPNSYLGHVTTQESVKLAQTTLDKLAAFRYMPPSTAEQTKEASSVQHNVQSRAEPNISIRAAEEELFDHATEGGFMLGDDDLSHERNLNEPGAYEGYAIIANRDLSKVPIEDHPVSGEDAFFNDVTWNVQVSDEPQYNILPTEEQHQSSASAPELIGDPHIAKSHLRLESQSQWLKTTHSSRHEERNDSGSIGRLCGVAVHGDPSYGSSQFEPNSSETRALLRVLDNSQPAHQFQDNLSEQFSGRVNEPPVPRNLPNTDDDMLHVASDTQAPAGEHEPSSQALPALDPGHNRRTDPSKDVQVERSDLDDANMVMIDVSKDYDLEDFDEGLNDSDLMDLVSQPVVPATQSIMASEPLSSGHGVLPQKQLESQTKGSGQRVLVPSPHGIQHTSTSSRPSSPFILGSDIDDDFPLDEDMEEEMMNLADPAGVLERFQPPPSLHYSSGEGSASGEVYDSSLQFSPQKHYFPAESAGQQKFPDNTANSLADSEDLLDDDEDWSFIRTNNESTAEKYTPDRRHSKRPIVSPAEEAEVVEISPVRSQAVSGVRPSFRRQPSISQLTTDTTSIILDDSHEYEPLKPFARPDFPGLIRDRSPIVGLSSQSFLRVCFRVAEMFKEGAKCHALKENAVIELYARVILSSREPGTTKQHFQFADLWHDRPPLPSGILANYKSPELLQRESGKFIGASEGMMARCFGRLKRDSQSTTGWVLDIISIRTTDWEEIRWTKRIVSAGLMKSESKGLSKL</sequence>
<dbReference type="AlphaFoldDB" id="A0A194WXA0"/>
<keyword evidence="3" id="KW-1185">Reference proteome</keyword>
<feature type="compositionally biased region" description="Basic and acidic residues" evidence="1">
    <location>
        <begin position="502"/>
        <end position="516"/>
    </location>
</feature>
<feature type="region of interest" description="Disordered" evidence="1">
    <location>
        <begin position="107"/>
        <end position="133"/>
    </location>
</feature>
<organism evidence="2 3">
    <name type="scientific">Mollisia scopiformis</name>
    <name type="common">Conifer needle endophyte fungus</name>
    <name type="synonym">Phialocephala scopiformis</name>
    <dbReference type="NCBI Taxonomy" id="149040"/>
    <lineage>
        <taxon>Eukaryota</taxon>
        <taxon>Fungi</taxon>
        <taxon>Dikarya</taxon>
        <taxon>Ascomycota</taxon>
        <taxon>Pezizomycotina</taxon>
        <taxon>Leotiomycetes</taxon>
        <taxon>Helotiales</taxon>
        <taxon>Mollisiaceae</taxon>
        <taxon>Mollisia</taxon>
    </lineage>
</organism>